<name>A0A0D6LR93_9BILA</name>
<organism evidence="1 2">
    <name type="scientific">Ancylostoma ceylanicum</name>
    <dbReference type="NCBI Taxonomy" id="53326"/>
    <lineage>
        <taxon>Eukaryota</taxon>
        <taxon>Metazoa</taxon>
        <taxon>Ecdysozoa</taxon>
        <taxon>Nematoda</taxon>
        <taxon>Chromadorea</taxon>
        <taxon>Rhabditida</taxon>
        <taxon>Rhabditina</taxon>
        <taxon>Rhabditomorpha</taxon>
        <taxon>Strongyloidea</taxon>
        <taxon>Ancylostomatidae</taxon>
        <taxon>Ancylostomatinae</taxon>
        <taxon>Ancylostoma</taxon>
    </lineage>
</organism>
<dbReference type="PANTHER" id="PTHR32170:SF4">
    <property type="entry name" value="DUF3437 DOMAIN-CONTAINING PROTEIN-RELATED"/>
    <property type="match status" value="1"/>
</dbReference>
<dbReference type="GO" id="GO:0016504">
    <property type="term" value="F:peptidase activator activity"/>
    <property type="evidence" value="ECO:0007669"/>
    <property type="project" value="InterPro"/>
</dbReference>
<accession>A0A0D6LR93</accession>
<dbReference type="GO" id="GO:0005634">
    <property type="term" value="C:nucleus"/>
    <property type="evidence" value="ECO:0007669"/>
    <property type="project" value="TreeGrafter"/>
</dbReference>
<keyword evidence="2" id="KW-1185">Reference proteome</keyword>
<gene>
    <name evidence="1" type="ORF">ANCCEY_06341</name>
</gene>
<evidence type="ECO:0000313" key="1">
    <source>
        <dbReference type="EMBL" id="EPB74575.1"/>
    </source>
</evidence>
<dbReference type="AlphaFoldDB" id="A0A0D6LR93"/>
<dbReference type="InterPro" id="IPR035309">
    <property type="entry name" value="PSME4"/>
</dbReference>
<dbReference type="GO" id="GO:0010499">
    <property type="term" value="P:proteasomal ubiquitin-independent protein catabolic process"/>
    <property type="evidence" value="ECO:0007669"/>
    <property type="project" value="TreeGrafter"/>
</dbReference>
<protein>
    <submittedName>
        <fullName evidence="1">Uncharacterized protein</fullName>
    </submittedName>
</protein>
<dbReference type="EMBL" id="KE124937">
    <property type="protein sequence ID" value="EPB74575.1"/>
    <property type="molecule type" value="Genomic_DNA"/>
</dbReference>
<dbReference type="Proteomes" id="UP000054495">
    <property type="component" value="Unassembled WGS sequence"/>
</dbReference>
<dbReference type="GO" id="GO:0005829">
    <property type="term" value="C:cytosol"/>
    <property type="evidence" value="ECO:0007669"/>
    <property type="project" value="TreeGrafter"/>
</dbReference>
<reference evidence="1 2" key="1">
    <citation type="submission" date="2013-05" db="EMBL/GenBank/DDBJ databases">
        <title>Draft genome of the parasitic nematode Anyclostoma ceylanicum.</title>
        <authorList>
            <person name="Mitreva M."/>
        </authorList>
    </citation>
    <scope>NUCLEOTIDE SEQUENCE [LARGE SCALE GENOMIC DNA]</scope>
</reference>
<dbReference type="GO" id="GO:0070628">
    <property type="term" value="F:proteasome binding"/>
    <property type="evidence" value="ECO:0007669"/>
    <property type="project" value="InterPro"/>
</dbReference>
<evidence type="ECO:0000313" key="2">
    <source>
        <dbReference type="Proteomes" id="UP000054495"/>
    </source>
</evidence>
<sequence>MLHSSINEVSLLLEPVDGPSFQYSFYIELQITNLDLQVSSYVVVDSAVGVKREVNRKFGRHEKHSVLLPYHEELTCELDARFDHIKHGLVTAVLVNEQRPALRNFVFALKTKDQWPDIVNYAAKAIEDLVKLAISKSYFTYEDLTLEWEPLYNLYYGANYGKLEEIDGKNLRNAVFRLKRFYRPSDTPKIWNRIQVHLSPRYSTKEFCDLALLFLPVKMTTEEHKKYGAALWFDTMWKMYEIVEMGNKWGEELPNLFATLAYNNPDFMDWTPLYDAVFTRAIRAMGLSIREGKAATSDSTNTVCLGGLARMIVATLGGPYG</sequence>
<proteinExistence type="predicted"/>
<dbReference type="PANTHER" id="PTHR32170">
    <property type="entry name" value="PROTEASOME ACTIVATOR COMPLEX SUBUNIT 4"/>
    <property type="match status" value="1"/>
</dbReference>